<dbReference type="Pfam" id="PF02518">
    <property type="entry name" value="HATPase_c"/>
    <property type="match status" value="1"/>
</dbReference>
<dbReference type="PRINTS" id="PR00344">
    <property type="entry name" value="BCTRLSENSOR"/>
</dbReference>
<evidence type="ECO:0000256" key="6">
    <source>
        <dbReference type="ARBA" id="ARBA00023012"/>
    </source>
</evidence>
<dbReference type="PROSITE" id="PS50109">
    <property type="entry name" value="HIS_KIN"/>
    <property type="match status" value="1"/>
</dbReference>
<sequence length="689" mass="78292">MLNYITATSTINKFKFAVFLIVVIISFASCNRVSDTANNKLSKKFQTIDSLFVVAKTDSALKLLASVRAETPVSSPLITTYYYQMSTHADDGTIGGNGAVKMNIYADSAIAFFTKNPSRIKWYPNEYFQIMLLKGDASIRAKKYITALNYYYKGKQLLTNGACDNGNLAQKMAYIFYSQKKYALAAKYWAESGRKLLDCHDKFTPQRLFFLRQGAFSNAGFSYFRSGQNDSAKYYFNEDLKLIAKADLDSLVGKKYIYGAREVIFDNLAGLSLSQGNLKEAQQYLDKCFALPIKDIDGLRIPPYIKLVKINMQLGNNEKALDAFKNAKALLNLYYKANSDLNIEWNRLYAQYLFKLQKPLEAYKYQEAYIRLKDSVYNSSVSLYELDVDRELSSINQQQSFFDLQRRNQTNKIYLGGISVIVLLSVVILVMTIRSLKKTQRNHMGATLHNQQLHITLEELERVNKNYIRVMRVMAHDLRNPLSGMTGLATMLLSEDEFSEESRHMLKLIETTGIYSMEMINELLKSGLADENEVIEKQNLDLKSLLYDSVELLQFKAKEKGQEIIFESDNTPILANVNHEKVWRVFNNLIVNAIKFSHEGGTIQVSIRLNNSQVVIAIADTGIGIPDKEKESVFEMFTPAKKFGTNGEQPFGLGLSISKRIIEKHNGQIWFESQTGIGTTFYIQLPATV</sequence>
<dbReference type="Pfam" id="PF00512">
    <property type="entry name" value="HisKA"/>
    <property type="match status" value="1"/>
</dbReference>
<dbReference type="CDD" id="cd00082">
    <property type="entry name" value="HisKA"/>
    <property type="match status" value="1"/>
</dbReference>
<keyword evidence="7" id="KW-0812">Transmembrane</keyword>
<evidence type="ECO:0000256" key="4">
    <source>
        <dbReference type="ARBA" id="ARBA00022679"/>
    </source>
</evidence>
<dbReference type="PANTHER" id="PTHR43711">
    <property type="entry name" value="TWO-COMPONENT HISTIDINE KINASE"/>
    <property type="match status" value="1"/>
</dbReference>
<evidence type="ECO:0000313" key="10">
    <source>
        <dbReference type="Proteomes" id="UP000186720"/>
    </source>
</evidence>
<dbReference type="InterPro" id="IPR036890">
    <property type="entry name" value="HATPase_C_sf"/>
</dbReference>
<evidence type="ECO:0000313" key="9">
    <source>
        <dbReference type="EMBL" id="OKS86485.1"/>
    </source>
</evidence>
<gene>
    <name evidence="9" type="ORF">RG47T_1941</name>
</gene>
<dbReference type="EMBL" id="MPPL01000001">
    <property type="protein sequence ID" value="OKS86485.1"/>
    <property type="molecule type" value="Genomic_DNA"/>
</dbReference>
<evidence type="ECO:0000256" key="1">
    <source>
        <dbReference type="ARBA" id="ARBA00000085"/>
    </source>
</evidence>
<dbReference type="SMART" id="SM00388">
    <property type="entry name" value="HisKA"/>
    <property type="match status" value="1"/>
</dbReference>
<keyword evidence="7" id="KW-0472">Membrane</keyword>
<dbReference type="Proteomes" id="UP000186720">
    <property type="component" value="Unassembled WGS sequence"/>
</dbReference>
<accession>A0A1Q5ZXI6</accession>
<dbReference type="GO" id="GO:0000155">
    <property type="term" value="F:phosphorelay sensor kinase activity"/>
    <property type="evidence" value="ECO:0007669"/>
    <property type="project" value="InterPro"/>
</dbReference>
<feature type="transmembrane region" description="Helical" evidence="7">
    <location>
        <begin position="413"/>
        <end position="433"/>
    </location>
</feature>
<dbReference type="CDD" id="cd00075">
    <property type="entry name" value="HATPase"/>
    <property type="match status" value="1"/>
</dbReference>
<proteinExistence type="predicted"/>
<organism evidence="9 10">
    <name type="scientific">Mucilaginibacter polytrichastri</name>
    <dbReference type="NCBI Taxonomy" id="1302689"/>
    <lineage>
        <taxon>Bacteria</taxon>
        <taxon>Pseudomonadati</taxon>
        <taxon>Bacteroidota</taxon>
        <taxon>Sphingobacteriia</taxon>
        <taxon>Sphingobacteriales</taxon>
        <taxon>Sphingobacteriaceae</taxon>
        <taxon>Mucilaginibacter</taxon>
    </lineage>
</organism>
<comment type="caution">
    <text evidence="9">The sequence shown here is derived from an EMBL/GenBank/DDBJ whole genome shotgun (WGS) entry which is preliminary data.</text>
</comment>
<dbReference type="InterPro" id="IPR036097">
    <property type="entry name" value="HisK_dim/P_sf"/>
</dbReference>
<keyword evidence="3" id="KW-0597">Phosphoprotein</keyword>
<keyword evidence="7" id="KW-1133">Transmembrane helix</keyword>
<dbReference type="InterPro" id="IPR050736">
    <property type="entry name" value="Sensor_HK_Regulatory"/>
</dbReference>
<comment type="catalytic activity">
    <reaction evidence="1">
        <text>ATP + protein L-histidine = ADP + protein N-phospho-L-histidine.</text>
        <dbReference type="EC" id="2.7.13.3"/>
    </reaction>
</comment>
<evidence type="ECO:0000256" key="2">
    <source>
        <dbReference type="ARBA" id="ARBA00012438"/>
    </source>
</evidence>
<evidence type="ECO:0000256" key="3">
    <source>
        <dbReference type="ARBA" id="ARBA00022553"/>
    </source>
</evidence>
<dbReference type="STRING" id="1302689.RG47T_1941"/>
<dbReference type="InterPro" id="IPR003594">
    <property type="entry name" value="HATPase_dom"/>
</dbReference>
<dbReference type="InterPro" id="IPR003661">
    <property type="entry name" value="HisK_dim/P_dom"/>
</dbReference>
<keyword evidence="10" id="KW-1185">Reference proteome</keyword>
<dbReference type="SMART" id="SM00387">
    <property type="entry name" value="HATPase_c"/>
    <property type="match status" value="1"/>
</dbReference>
<dbReference type="SUPFAM" id="SSF48452">
    <property type="entry name" value="TPR-like"/>
    <property type="match status" value="1"/>
</dbReference>
<evidence type="ECO:0000256" key="5">
    <source>
        <dbReference type="ARBA" id="ARBA00022777"/>
    </source>
</evidence>
<dbReference type="SUPFAM" id="SSF47384">
    <property type="entry name" value="Homodimeric domain of signal transducing histidine kinase"/>
    <property type="match status" value="1"/>
</dbReference>
<feature type="domain" description="Histidine kinase" evidence="8">
    <location>
        <begin position="473"/>
        <end position="689"/>
    </location>
</feature>
<dbReference type="Gene3D" id="1.25.40.10">
    <property type="entry name" value="Tetratricopeptide repeat domain"/>
    <property type="match status" value="1"/>
</dbReference>
<keyword evidence="4" id="KW-0808">Transferase</keyword>
<dbReference type="OrthoDB" id="9810447at2"/>
<dbReference type="InterPro" id="IPR004358">
    <property type="entry name" value="Sig_transdc_His_kin-like_C"/>
</dbReference>
<dbReference type="FunFam" id="3.30.565.10:FF:000006">
    <property type="entry name" value="Sensor histidine kinase WalK"/>
    <property type="match status" value="1"/>
</dbReference>
<dbReference type="AlphaFoldDB" id="A0A1Q5ZXI6"/>
<dbReference type="RefSeq" id="WP_074489171.1">
    <property type="nucleotide sequence ID" value="NZ_FPAM01000004.1"/>
</dbReference>
<dbReference type="InterPro" id="IPR011990">
    <property type="entry name" value="TPR-like_helical_dom_sf"/>
</dbReference>
<dbReference type="EC" id="2.7.13.3" evidence="2"/>
<reference evidence="9 10" key="1">
    <citation type="submission" date="2016-11" db="EMBL/GenBank/DDBJ databases">
        <title>Whole Genome Sequencing of Mucilaginibacter polytrichastri RG4-7(T) isolated from the moss sample.</title>
        <authorList>
            <person name="Li Y."/>
        </authorList>
    </citation>
    <scope>NUCLEOTIDE SEQUENCE [LARGE SCALE GENOMIC DNA]</scope>
    <source>
        <strain evidence="9 10">RG4-7</strain>
    </source>
</reference>
<dbReference type="InterPro" id="IPR005467">
    <property type="entry name" value="His_kinase_dom"/>
</dbReference>
<keyword evidence="5" id="KW-0418">Kinase</keyword>
<evidence type="ECO:0000259" key="8">
    <source>
        <dbReference type="PROSITE" id="PS50109"/>
    </source>
</evidence>
<keyword evidence="6" id="KW-0902">Two-component regulatory system</keyword>
<protein>
    <recommendedName>
        <fullName evidence="2">histidine kinase</fullName>
        <ecNumber evidence="2">2.7.13.3</ecNumber>
    </recommendedName>
</protein>
<dbReference type="SUPFAM" id="SSF55874">
    <property type="entry name" value="ATPase domain of HSP90 chaperone/DNA topoisomerase II/histidine kinase"/>
    <property type="match status" value="1"/>
</dbReference>
<evidence type="ECO:0000256" key="7">
    <source>
        <dbReference type="SAM" id="Phobius"/>
    </source>
</evidence>
<name>A0A1Q5ZXI6_9SPHI</name>
<dbReference type="PANTHER" id="PTHR43711:SF31">
    <property type="entry name" value="HISTIDINE KINASE"/>
    <property type="match status" value="1"/>
</dbReference>
<dbReference type="Gene3D" id="3.30.565.10">
    <property type="entry name" value="Histidine kinase-like ATPase, C-terminal domain"/>
    <property type="match status" value="1"/>
</dbReference>
<dbReference type="Gene3D" id="1.10.287.130">
    <property type="match status" value="1"/>
</dbReference>